<evidence type="ECO:0000256" key="1">
    <source>
        <dbReference type="SAM" id="Phobius"/>
    </source>
</evidence>
<evidence type="ECO:0000313" key="5">
    <source>
        <dbReference type="EMBL" id="CAD1813917.1"/>
    </source>
</evidence>
<organism evidence="2 7">
    <name type="scientific">human papillomavirus 89</name>
    <dbReference type="NCBI Taxonomy" id="202250"/>
    <lineage>
        <taxon>Viruses</taxon>
        <taxon>Monodnaviria</taxon>
        <taxon>Shotokuvirae</taxon>
        <taxon>Cossaviricota</taxon>
        <taxon>Papovaviricetes</taxon>
        <taxon>Zurhausenvirales</taxon>
        <taxon>Papillomaviridae</taxon>
        <taxon>Firstpapillomavirinae</taxon>
        <taxon>Alphapapillomavirus</taxon>
        <taxon>Alphapapillomavirus 3</taxon>
    </lineage>
</organism>
<feature type="transmembrane region" description="Helical" evidence="1">
    <location>
        <begin position="23"/>
        <end position="46"/>
    </location>
</feature>
<dbReference type="Proteomes" id="UP000160722">
    <property type="component" value="Genome"/>
</dbReference>
<dbReference type="EMBL" id="KU298943">
    <property type="protein sequence ID" value="ALT55079.1"/>
    <property type="molecule type" value="Genomic_DNA"/>
</dbReference>
<proteinExistence type="predicted"/>
<dbReference type="Proteomes" id="UP000118560">
    <property type="component" value="Genome"/>
</dbReference>
<reference evidence="5" key="2">
    <citation type="submission" date="2020-07" db="EMBL/GenBank/DDBJ databases">
        <authorList>
            <person name="Wienecke-Baldacchino K A."/>
        </authorList>
    </citation>
    <scope>NUCLEOTIDE SEQUENCE</scope>
    <source>
        <strain evidence="5">LNS6249536_HPV89</strain>
    </source>
</reference>
<name>A0A162LT32_9PAPI</name>
<dbReference type="EMBL" id="KU298944">
    <property type="protein sequence ID" value="ALT55087.1"/>
    <property type="molecule type" value="Genomic_DNA"/>
</dbReference>
<dbReference type="Proteomes" id="UP000108796">
    <property type="component" value="Genome"/>
</dbReference>
<evidence type="ECO:0000313" key="2">
    <source>
        <dbReference type="EMBL" id="ALT55079.1"/>
    </source>
</evidence>
<evidence type="ECO:0000313" key="3">
    <source>
        <dbReference type="EMBL" id="ALT55087.1"/>
    </source>
</evidence>
<accession>A0A162LT32</accession>
<keyword evidence="1" id="KW-1133">Transmembrane helix</keyword>
<keyword evidence="1" id="KW-0812">Transmembrane</keyword>
<dbReference type="EMBL" id="KU298945">
    <property type="protein sequence ID" value="ALT55095.1"/>
    <property type="molecule type" value="Genomic_DNA"/>
</dbReference>
<dbReference type="EMBL" id="LR861984">
    <property type="protein sequence ID" value="CAD1813917.1"/>
    <property type="molecule type" value="Genomic_DNA"/>
</dbReference>
<evidence type="ECO:0000313" key="7">
    <source>
        <dbReference type="Proteomes" id="UP000118560"/>
    </source>
</evidence>
<reference evidence="6 7" key="1">
    <citation type="journal article" date="2016" name="Virology">
        <title>Identification of novel human papillomavirus lineages and sublineages in HIV/HPV-coinfected pregnant women by next-generation sequencing.</title>
        <authorList>
            <person name="Siqueira J.D."/>
            <person name="Alves B.M."/>
            <person name="Prellwitz I.M."/>
            <person name="Furtado C."/>
            <person name="Meyrelles A.R."/>
            <person name="Machado E.S."/>
            <person name="Seuanez H.N."/>
            <person name="Soares M.A."/>
            <person name="Soares E.A."/>
        </authorList>
    </citation>
    <scope>NUCLEOTIDE SEQUENCE [LARGE SCALE GENOMIC DNA]</scope>
    <source>
        <strain evidence="2">65A.89</strain>
        <strain evidence="3">65B.89</strain>
        <strain evidence="4">65C.89</strain>
    </source>
</reference>
<keyword evidence="1" id="KW-0472">Membrane</keyword>
<sequence length="48" mass="5467">MFPVEVRGRGGGYDMVVFDRHDVGLLGILLLLIALVLILLYIRLLLHY</sequence>
<protein>
    <submittedName>
        <fullName evidence="2">E5 beta</fullName>
    </submittedName>
</protein>
<evidence type="ECO:0000313" key="6">
    <source>
        <dbReference type="Proteomes" id="UP000108796"/>
    </source>
</evidence>
<evidence type="ECO:0000313" key="4">
    <source>
        <dbReference type="EMBL" id="ALT55095.1"/>
    </source>
</evidence>